<keyword evidence="2 5" id="KW-0227">DNA damage</keyword>
<accession>A0A8H2ZII9</accession>
<dbReference type="AlphaFoldDB" id="A0A8H2ZII9"/>
<organism evidence="6 7">
    <name type="scientific">Maudiozyma barnettii</name>
    <dbReference type="NCBI Taxonomy" id="61262"/>
    <lineage>
        <taxon>Eukaryota</taxon>
        <taxon>Fungi</taxon>
        <taxon>Dikarya</taxon>
        <taxon>Ascomycota</taxon>
        <taxon>Saccharomycotina</taxon>
        <taxon>Saccharomycetes</taxon>
        <taxon>Saccharomycetales</taxon>
        <taxon>Saccharomycetaceae</taxon>
        <taxon>Maudiozyma</taxon>
    </lineage>
</organism>
<dbReference type="PANTHER" id="PTHR12132:SF2">
    <property type="entry name" value="DNA REPAIR PROTEIN RAD59"/>
    <property type="match status" value="1"/>
</dbReference>
<dbReference type="GO" id="GO:0000724">
    <property type="term" value="P:double-strand break repair via homologous recombination"/>
    <property type="evidence" value="ECO:0007669"/>
    <property type="project" value="TreeGrafter"/>
</dbReference>
<dbReference type="EMBL" id="CAEFZW010000013">
    <property type="protein sequence ID" value="CAB4256974.1"/>
    <property type="molecule type" value="Genomic_DNA"/>
</dbReference>
<evidence type="ECO:0000256" key="3">
    <source>
        <dbReference type="ARBA" id="ARBA00023172"/>
    </source>
</evidence>
<comment type="subunit">
    <text evidence="5">Interacts with RAD51 and RAD52.</text>
</comment>
<evidence type="ECO:0000256" key="4">
    <source>
        <dbReference type="ARBA" id="ARBA00023204"/>
    </source>
</evidence>
<dbReference type="InterPro" id="IPR042525">
    <property type="entry name" value="Rad52_Rad59_Rad22_sf"/>
</dbReference>
<name>A0A8H2ZII9_9SACH</name>
<dbReference type="GO" id="GO:0045002">
    <property type="term" value="P:double-strand break repair via single-strand annealing"/>
    <property type="evidence" value="ECO:0007669"/>
    <property type="project" value="InterPro"/>
</dbReference>
<protein>
    <recommendedName>
        <fullName evidence="5">DNA repair protein RAD59</fullName>
    </recommendedName>
</protein>
<evidence type="ECO:0000256" key="1">
    <source>
        <dbReference type="ARBA" id="ARBA00006638"/>
    </source>
</evidence>
<evidence type="ECO:0000313" key="7">
    <source>
        <dbReference type="Proteomes" id="UP000644660"/>
    </source>
</evidence>
<comment type="similarity">
    <text evidence="1 5">Belongs to the RAD52 family.</text>
</comment>
<dbReference type="InterPro" id="IPR041247">
    <property type="entry name" value="Rad52_fam"/>
</dbReference>
<proteinExistence type="inferred from homology"/>
<comment type="subcellular location">
    <subcellularLocation>
        <location evidence="5">Nucleus</location>
    </subcellularLocation>
</comment>
<reference evidence="6 7" key="1">
    <citation type="submission" date="2020-05" db="EMBL/GenBank/DDBJ databases">
        <authorList>
            <person name="Casaregola S."/>
            <person name="Devillers H."/>
            <person name="Grondin C."/>
        </authorList>
    </citation>
    <scope>NUCLEOTIDE SEQUENCE [LARGE SCALE GENOMIC DNA]</scope>
    <source>
        <strain evidence="6 7">CLIB 1767</strain>
    </source>
</reference>
<dbReference type="Pfam" id="PF04098">
    <property type="entry name" value="Rad52_Rad22"/>
    <property type="match status" value="1"/>
</dbReference>
<dbReference type="GO" id="GO:0006312">
    <property type="term" value="P:mitotic recombination"/>
    <property type="evidence" value="ECO:0007669"/>
    <property type="project" value="TreeGrafter"/>
</dbReference>
<evidence type="ECO:0000256" key="2">
    <source>
        <dbReference type="ARBA" id="ARBA00022763"/>
    </source>
</evidence>
<dbReference type="Proteomes" id="UP000644660">
    <property type="component" value="Unassembled WGS sequence"/>
</dbReference>
<keyword evidence="3 5" id="KW-0233">DNA recombination</keyword>
<keyword evidence="5" id="KW-0539">Nucleus</keyword>
<evidence type="ECO:0000313" key="6">
    <source>
        <dbReference type="EMBL" id="CAB4256974.1"/>
    </source>
</evidence>
<dbReference type="GO" id="GO:0005634">
    <property type="term" value="C:nucleus"/>
    <property type="evidence" value="ECO:0007669"/>
    <property type="project" value="UniProtKB-SubCell"/>
</dbReference>
<evidence type="ECO:0000256" key="5">
    <source>
        <dbReference type="PIRNR" id="PIRNR022936"/>
    </source>
</evidence>
<keyword evidence="4 5" id="KW-0234">DNA repair</keyword>
<comment type="function">
    <text evidence="5">Involved in the repair of double-strand breaks in DNA during vegetative growth via recombination and single-strand annealing. Anneals complementary single-stranded DNA.</text>
</comment>
<dbReference type="RefSeq" id="XP_041408818.1">
    <property type="nucleotide sequence ID" value="XM_041552884.1"/>
</dbReference>
<dbReference type="InterPro" id="IPR016810">
    <property type="entry name" value="Rad59"/>
</dbReference>
<dbReference type="PANTHER" id="PTHR12132">
    <property type="entry name" value="DNA REPAIR AND RECOMBINATION PROTEIN RAD52, RAD59"/>
    <property type="match status" value="1"/>
</dbReference>
<dbReference type="InterPro" id="IPR007232">
    <property type="entry name" value="Rad52_Rad59_Rad22"/>
</dbReference>
<gene>
    <name evidence="6" type="ORF">KABA2_13S00198</name>
</gene>
<dbReference type="SUPFAM" id="SSF54768">
    <property type="entry name" value="dsRNA-binding domain-like"/>
    <property type="match status" value="1"/>
</dbReference>
<sequence length="234" mass="26197">MATMNKTYNSGSVSSDTHVNYDSTEFHVGPAVDMDDLKMKEDWEDRPASEWSVQKIGVLESKIEAFTYQIFRSNKYGKHNLSKVIPKFKLVEFANEAFGHDGWSIDILDVQITESSITPTQSAENLEIALENEQHILHNVIAEAIVKVTLRDGTNTQVGGIGRAVLPSKAMSFAKAKKEAISDALKKAILSFESIIMEYNRKVQSNYYVDGLYVSKIKQESYNPLGVTLSNPRL</sequence>
<dbReference type="GeneID" id="64860082"/>
<dbReference type="PIRSF" id="PIRSF022936">
    <property type="entry name" value="RAD59_fungi"/>
    <property type="match status" value="1"/>
</dbReference>
<keyword evidence="7" id="KW-1185">Reference proteome</keyword>
<dbReference type="Gene3D" id="3.30.390.80">
    <property type="entry name" value="DNA repair protein Rad52/59/22"/>
    <property type="match status" value="1"/>
</dbReference>
<comment type="caution">
    <text evidence="6">The sequence shown here is derived from an EMBL/GenBank/DDBJ whole genome shotgun (WGS) entry which is preliminary data.</text>
</comment>
<dbReference type="OrthoDB" id="206565at2759"/>